<gene>
    <name evidence="1" type="ORF">Mal52_14760</name>
</gene>
<keyword evidence="2" id="KW-1185">Reference proteome</keyword>
<dbReference type="AlphaFoldDB" id="A0A517ZKL9"/>
<sequence length="100" mass="11075">MGCARVQIAMHGLQQPDADFGVMSQMSKRFVLSLETLGAENLLENAGFRGISLSNRMARFPYLCSRLIDLCIMEIDEKGALLFHRLGVVESAFQPASQIL</sequence>
<dbReference type="KEGG" id="sdyn:Mal52_14760"/>
<reference evidence="1 2" key="1">
    <citation type="submission" date="2019-02" db="EMBL/GenBank/DDBJ databases">
        <title>Deep-cultivation of Planctomycetes and their phenomic and genomic characterization uncovers novel biology.</title>
        <authorList>
            <person name="Wiegand S."/>
            <person name="Jogler M."/>
            <person name="Boedeker C."/>
            <person name="Pinto D."/>
            <person name="Vollmers J."/>
            <person name="Rivas-Marin E."/>
            <person name="Kohn T."/>
            <person name="Peeters S.H."/>
            <person name="Heuer A."/>
            <person name="Rast P."/>
            <person name="Oberbeckmann S."/>
            <person name="Bunk B."/>
            <person name="Jeske O."/>
            <person name="Meyerdierks A."/>
            <person name="Storesund J.E."/>
            <person name="Kallscheuer N."/>
            <person name="Luecker S."/>
            <person name="Lage O.M."/>
            <person name="Pohl T."/>
            <person name="Merkel B.J."/>
            <person name="Hornburger P."/>
            <person name="Mueller R.-W."/>
            <person name="Bruemmer F."/>
            <person name="Labrenz M."/>
            <person name="Spormann A.M."/>
            <person name="Op den Camp H."/>
            <person name="Overmann J."/>
            <person name="Amann R."/>
            <person name="Jetten M.S.M."/>
            <person name="Mascher T."/>
            <person name="Medema M.H."/>
            <person name="Devos D.P."/>
            <person name="Kaster A.-K."/>
            <person name="Ovreas L."/>
            <person name="Rohde M."/>
            <person name="Galperin M.Y."/>
            <person name="Jogler C."/>
        </authorList>
    </citation>
    <scope>NUCLEOTIDE SEQUENCE [LARGE SCALE GENOMIC DNA]</scope>
    <source>
        <strain evidence="1 2">Mal52</strain>
    </source>
</reference>
<protein>
    <submittedName>
        <fullName evidence="1">Uncharacterized protein</fullName>
    </submittedName>
</protein>
<proteinExistence type="predicted"/>
<organism evidence="1 2">
    <name type="scientific">Symmachiella dynata</name>
    <dbReference type="NCBI Taxonomy" id="2527995"/>
    <lineage>
        <taxon>Bacteria</taxon>
        <taxon>Pseudomonadati</taxon>
        <taxon>Planctomycetota</taxon>
        <taxon>Planctomycetia</taxon>
        <taxon>Planctomycetales</taxon>
        <taxon>Planctomycetaceae</taxon>
        <taxon>Symmachiella</taxon>
    </lineage>
</organism>
<evidence type="ECO:0000313" key="1">
    <source>
        <dbReference type="EMBL" id="QDU43005.1"/>
    </source>
</evidence>
<evidence type="ECO:0000313" key="2">
    <source>
        <dbReference type="Proteomes" id="UP000319383"/>
    </source>
</evidence>
<name>A0A517ZKL9_9PLAN</name>
<dbReference type="EMBL" id="CP036276">
    <property type="protein sequence ID" value="QDU43005.1"/>
    <property type="molecule type" value="Genomic_DNA"/>
</dbReference>
<accession>A0A517ZKL9</accession>
<dbReference type="Proteomes" id="UP000319383">
    <property type="component" value="Chromosome"/>
</dbReference>